<feature type="chain" id="PRO_5011700015" evidence="2">
    <location>
        <begin position="19"/>
        <end position="439"/>
    </location>
</feature>
<dbReference type="AlphaFoldDB" id="A0A1I7IDU4"/>
<feature type="signal peptide" evidence="2">
    <location>
        <begin position="1"/>
        <end position="18"/>
    </location>
</feature>
<dbReference type="SUPFAM" id="SSF69318">
    <property type="entry name" value="Integrin alpha N-terminal domain"/>
    <property type="match status" value="1"/>
</dbReference>
<dbReference type="InterPro" id="IPR028994">
    <property type="entry name" value="Integrin_alpha_N"/>
</dbReference>
<evidence type="ECO:0000256" key="1">
    <source>
        <dbReference type="ARBA" id="ARBA00022729"/>
    </source>
</evidence>
<keyword evidence="1 2" id="KW-0732">Signal</keyword>
<sequence>MKKILPLFLFGFLCQGYAQFSAPVTVEEDSHLVTHIKPADLNNDSFMDLLVVKKISSDVITYYLNDGEGNFGPETSLDAGFTIYTQIAVGDFNNDGWEDVVSIGDANNELKIFINNNLSFTETVLDTWFFFDSDITTADIDNDNDLDIIAVAGDTIKVLYNDGNANFTMEAISHPMIEDFIEVTTTDIDADGYLDIITGGSNTSVYKNNEGTITYNPTLSNSSINQSDSFLIRGADVDGDGDTDLIIADHINDGVKWYANDGNNNFTTSQIVSDSGVQIYNGEIADFNNDGAIDIIISEEFDVVLFTNDGDGNFTTTTVQDTEDLISEVTTADLNNDTLPDIIWSYDLSYQLNNTVLALDSFAESTSIQLYPNPSNGHFFVKSPTPATIQVYNLQGQFVYKDIRIPEGIQPFDLPLAPQTYIVQITTATTTKTFKVLIE</sequence>
<protein>
    <submittedName>
        <fullName evidence="3">Por secretion system C-terminal sorting domain-containing protein</fullName>
    </submittedName>
</protein>
<dbReference type="NCBIfam" id="TIGR04183">
    <property type="entry name" value="Por_Secre_tail"/>
    <property type="match status" value="1"/>
</dbReference>
<dbReference type="Gene3D" id="2.130.10.130">
    <property type="entry name" value="Integrin alpha, N-terminal"/>
    <property type="match status" value="2"/>
</dbReference>
<organism evidence="3 4">
    <name type="scientific">Pustulibacterium marinum</name>
    <dbReference type="NCBI Taxonomy" id="1224947"/>
    <lineage>
        <taxon>Bacteria</taxon>
        <taxon>Pseudomonadati</taxon>
        <taxon>Bacteroidota</taxon>
        <taxon>Flavobacteriia</taxon>
        <taxon>Flavobacteriales</taxon>
        <taxon>Flavobacteriaceae</taxon>
        <taxon>Pustulibacterium</taxon>
    </lineage>
</organism>
<dbReference type="OrthoDB" id="9816120at2"/>
<proteinExistence type="predicted"/>
<evidence type="ECO:0000256" key="2">
    <source>
        <dbReference type="SAM" id="SignalP"/>
    </source>
</evidence>
<gene>
    <name evidence="3" type="ORF">SAMN05216480_11543</name>
</gene>
<dbReference type="InterPro" id="IPR013517">
    <property type="entry name" value="FG-GAP"/>
</dbReference>
<dbReference type="EMBL" id="FPBK01000015">
    <property type="protein sequence ID" value="SFU71068.1"/>
    <property type="molecule type" value="Genomic_DNA"/>
</dbReference>
<accession>A0A1I7IDU4</accession>
<dbReference type="RefSeq" id="WP_093026150.1">
    <property type="nucleotide sequence ID" value="NZ_FPBK01000015.1"/>
</dbReference>
<keyword evidence="4" id="KW-1185">Reference proteome</keyword>
<dbReference type="Proteomes" id="UP000199138">
    <property type="component" value="Unassembled WGS sequence"/>
</dbReference>
<dbReference type="PANTHER" id="PTHR44103:SF1">
    <property type="entry name" value="PROPROTEIN CONVERTASE P"/>
    <property type="match status" value="1"/>
</dbReference>
<dbReference type="PANTHER" id="PTHR44103">
    <property type="entry name" value="PROPROTEIN CONVERTASE P"/>
    <property type="match status" value="1"/>
</dbReference>
<name>A0A1I7IDU4_9FLAO</name>
<evidence type="ECO:0000313" key="3">
    <source>
        <dbReference type="EMBL" id="SFU71068.1"/>
    </source>
</evidence>
<dbReference type="InterPro" id="IPR026444">
    <property type="entry name" value="Secre_tail"/>
</dbReference>
<dbReference type="Pfam" id="PF13517">
    <property type="entry name" value="FG-GAP_3"/>
    <property type="match status" value="3"/>
</dbReference>
<reference evidence="3 4" key="1">
    <citation type="submission" date="2016-10" db="EMBL/GenBank/DDBJ databases">
        <authorList>
            <person name="de Groot N.N."/>
        </authorList>
    </citation>
    <scope>NUCLEOTIDE SEQUENCE [LARGE SCALE GENOMIC DNA]</scope>
    <source>
        <strain evidence="3 4">CGMCC 1.12333</strain>
    </source>
</reference>
<evidence type="ECO:0000313" key="4">
    <source>
        <dbReference type="Proteomes" id="UP000199138"/>
    </source>
</evidence>
<dbReference type="STRING" id="1224947.SAMN05216480_11543"/>